<dbReference type="EMBL" id="JAPWTJ010000108">
    <property type="protein sequence ID" value="KAJ8982755.1"/>
    <property type="molecule type" value="Genomic_DNA"/>
</dbReference>
<sequence>MAFKLVVFTTVLAVTKASVVSGGTAYLQPSISVPVARTVIAEPHDPNPQYSFGYDVQDPFTGDNHGQVESRSGDVVTGRYSLIDSDGTRRVNPLVVRAVVAEQPVAPVAVAAPQRVAAVAYGAPQPVLPPAPLAGSPVVAEPWAVNVAPVTASLVGSSVRSGPVVADEPWAVSSVAADPWPVSGGFECPY</sequence>
<feature type="chain" id="PRO_5047441484" description="Cuticle protein" evidence="3">
    <location>
        <begin position="18"/>
        <end position="190"/>
    </location>
</feature>
<evidence type="ECO:0000256" key="1">
    <source>
        <dbReference type="ARBA" id="ARBA00022460"/>
    </source>
</evidence>
<reference evidence="4" key="1">
    <citation type="journal article" date="2023" name="Insect Mol. Biol.">
        <title>Genome sequencing provides insights into the evolution of gene families encoding plant cell wall-degrading enzymes in longhorned beetles.</title>
        <authorList>
            <person name="Shin N.R."/>
            <person name="Okamura Y."/>
            <person name="Kirsch R."/>
            <person name="Pauchet Y."/>
        </authorList>
    </citation>
    <scope>NUCLEOTIDE SEQUENCE</scope>
    <source>
        <strain evidence="4">MMC_N1</strain>
    </source>
</reference>
<keyword evidence="1 2" id="KW-0193">Cuticle</keyword>
<keyword evidence="3" id="KW-0732">Signal</keyword>
<dbReference type="PANTHER" id="PTHR12236">
    <property type="entry name" value="STRUCTURAL CONTITUENT OF CUTICLE"/>
    <property type="match status" value="1"/>
</dbReference>
<name>A0ABQ9JXR9_9CUCU</name>
<feature type="signal peptide" evidence="3">
    <location>
        <begin position="1"/>
        <end position="17"/>
    </location>
</feature>
<keyword evidence="5" id="KW-1185">Reference proteome</keyword>
<evidence type="ECO:0000256" key="2">
    <source>
        <dbReference type="PROSITE-ProRule" id="PRU00497"/>
    </source>
</evidence>
<evidence type="ECO:0000256" key="3">
    <source>
        <dbReference type="SAM" id="SignalP"/>
    </source>
</evidence>
<dbReference type="Pfam" id="PF00379">
    <property type="entry name" value="Chitin_bind_4"/>
    <property type="match status" value="1"/>
</dbReference>
<evidence type="ECO:0000313" key="5">
    <source>
        <dbReference type="Proteomes" id="UP001162164"/>
    </source>
</evidence>
<accession>A0ABQ9JXR9</accession>
<comment type="caution">
    <text evidence="4">The sequence shown here is derived from an EMBL/GenBank/DDBJ whole genome shotgun (WGS) entry which is preliminary data.</text>
</comment>
<dbReference type="PROSITE" id="PS51155">
    <property type="entry name" value="CHIT_BIND_RR_2"/>
    <property type="match status" value="1"/>
</dbReference>
<evidence type="ECO:0000313" key="4">
    <source>
        <dbReference type="EMBL" id="KAJ8982755.1"/>
    </source>
</evidence>
<dbReference type="InterPro" id="IPR051217">
    <property type="entry name" value="Insect_Cuticle_Struc_Prot"/>
</dbReference>
<gene>
    <name evidence="4" type="ORF">NQ317_018167</name>
</gene>
<dbReference type="InterPro" id="IPR000618">
    <property type="entry name" value="Insect_cuticle"/>
</dbReference>
<organism evidence="4 5">
    <name type="scientific">Molorchus minor</name>
    <dbReference type="NCBI Taxonomy" id="1323400"/>
    <lineage>
        <taxon>Eukaryota</taxon>
        <taxon>Metazoa</taxon>
        <taxon>Ecdysozoa</taxon>
        <taxon>Arthropoda</taxon>
        <taxon>Hexapoda</taxon>
        <taxon>Insecta</taxon>
        <taxon>Pterygota</taxon>
        <taxon>Neoptera</taxon>
        <taxon>Endopterygota</taxon>
        <taxon>Coleoptera</taxon>
        <taxon>Polyphaga</taxon>
        <taxon>Cucujiformia</taxon>
        <taxon>Chrysomeloidea</taxon>
        <taxon>Cerambycidae</taxon>
        <taxon>Lamiinae</taxon>
        <taxon>Monochamini</taxon>
        <taxon>Molorchus</taxon>
    </lineage>
</organism>
<dbReference type="Proteomes" id="UP001162164">
    <property type="component" value="Unassembled WGS sequence"/>
</dbReference>
<proteinExistence type="predicted"/>
<dbReference type="PANTHER" id="PTHR12236:SF75">
    <property type="entry name" value="CUTICULAR PROTEIN 62BB, ISOFORM A"/>
    <property type="match status" value="1"/>
</dbReference>
<evidence type="ECO:0008006" key="6">
    <source>
        <dbReference type="Google" id="ProtNLM"/>
    </source>
</evidence>
<protein>
    <recommendedName>
        <fullName evidence="6">Cuticle protein</fullName>
    </recommendedName>
</protein>